<dbReference type="PANTHER" id="PTHR46564:SF1">
    <property type="entry name" value="TRANSPOSASE"/>
    <property type="match status" value="1"/>
</dbReference>
<protein>
    <submittedName>
        <fullName evidence="2">Transposase</fullName>
    </submittedName>
</protein>
<dbReference type="RefSeq" id="WP_171445609.1">
    <property type="nucleotide sequence ID" value="NZ_JABFNS010000292.1"/>
</dbReference>
<evidence type="ECO:0000259" key="1">
    <source>
        <dbReference type="Pfam" id="PF13358"/>
    </source>
</evidence>
<organism evidence="2 3">
    <name type="scientific">Myxococcus xanthus</name>
    <dbReference type="NCBI Taxonomy" id="34"/>
    <lineage>
        <taxon>Bacteria</taxon>
        <taxon>Pseudomonadati</taxon>
        <taxon>Myxococcota</taxon>
        <taxon>Myxococcia</taxon>
        <taxon>Myxococcales</taxon>
        <taxon>Cystobacterineae</taxon>
        <taxon>Myxococcaceae</taxon>
        <taxon>Myxococcus</taxon>
    </lineage>
</organism>
<dbReference type="PANTHER" id="PTHR46564">
    <property type="entry name" value="TRANSPOSASE"/>
    <property type="match status" value="1"/>
</dbReference>
<dbReference type="InterPro" id="IPR038717">
    <property type="entry name" value="Tc1-like_DDE_dom"/>
</dbReference>
<comment type="caution">
    <text evidence="2">The sequence shown here is derived from an EMBL/GenBank/DDBJ whole genome shotgun (WGS) entry which is preliminary data.</text>
</comment>
<dbReference type="Pfam" id="PF13358">
    <property type="entry name" value="DDE_3"/>
    <property type="match status" value="1"/>
</dbReference>
<dbReference type="InterPro" id="IPR036397">
    <property type="entry name" value="RNaseH_sf"/>
</dbReference>
<proteinExistence type="predicted"/>
<dbReference type="EMBL" id="JABFNT010000297">
    <property type="protein sequence ID" value="NOJ83948.1"/>
    <property type="molecule type" value="Genomic_DNA"/>
</dbReference>
<dbReference type="GO" id="GO:0003676">
    <property type="term" value="F:nucleic acid binding"/>
    <property type="evidence" value="ECO:0007669"/>
    <property type="project" value="InterPro"/>
</dbReference>
<evidence type="ECO:0000313" key="2">
    <source>
        <dbReference type="EMBL" id="NOJ83948.1"/>
    </source>
</evidence>
<reference evidence="2 3" key="1">
    <citation type="submission" date="2020-05" db="EMBL/GenBank/DDBJ databases">
        <authorList>
            <person name="Whitworth D."/>
        </authorList>
    </citation>
    <scope>NUCLEOTIDE SEQUENCE [LARGE SCALE GENOMIC DNA]</scope>
    <source>
        <strain evidence="2 3">AM005</strain>
    </source>
</reference>
<evidence type="ECO:0000313" key="3">
    <source>
        <dbReference type="Proteomes" id="UP000533080"/>
    </source>
</evidence>
<feature type="domain" description="Tc1-like transposase DDE" evidence="1">
    <location>
        <begin position="17"/>
        <end position="158"/>
    </location>
</feature>
<sequence>MRWAYALGMRQVVPDKLVVVDEMGSRTDMTRTHGRAPEGVRLTGEAVPRNRGCVTTVLGALTHQGIEAHLEVEGGTSLEVWGRFVLEHLVPILEPGQVVVWDNLAAHKCRALIDVIESRGARVVFLPPYSPDFSPIEMAWSKVKALLRKWRLRTRSALHQGIKLALAAISPSDAAGWFAYCGYSVAQPR</sequence>
<accession>A0A7Y4IRF6</accession>
<dbReference type="AlphaFoldDB" id="A0A7Y4IRF6"/>
<name>A0A7Y4IRF6_MYXXA</name>
<dbReference type="Proteomes" id="UP000533080">
    <property type="component" value="Unassembled WGS sequence"/>
</dbReference>
<dbReference type="Gene3D" id="3.30.420.10">
    <property type="entry name" value="Ribonuclease H-like superfamily/Ribonuclease H"/>
    <property type="match status" value="1"/>
</dbReference>
<gene>
    <name evidence="2" type="ORF">HNV28_37545</name>
</gene>